<organism evidence="2 3">
    <name type="scientific">Taxus chinensis</name>
    <name type="common">Chinese yew</name>
    <name type="synonym">Taxus wallichiana var. chinensis</name>
    <dbReference type="NCBI Taxonomy" id="29808"/>
    <lineage>
        <taxon>Eukaryota</taxon>
        <taxon>Viridiplantae</taxon>
        <taxon>Streptophyta</taxon>
        <taxon>Embryophyta</taxon>
        <taxon>Tracheophyta</taxon>
        <taxon>Spermatophyta</taxon>
        <taxon>Pinopsida</taxon>
        <taxon>Pinidae</taxon>
        <taxon>Conifers II</taxon>
        <taxon>Cupressales</taxon>
        <taxon>Taxaceae</taxon>
        <taxon>Taxus</taxon>
    </lineage>
</organism>
<gene>
    <name evidence="2" type="ORF">KI387_029748</name>
</gene>
<evidence type="ECO:0000313" key="3">
    <source>
        <dbReference type="Proteomes" id="UP000824469"/>
    </source>
</evidence>
<keyword evidence="3" id="KW-1185">Reference proteome</keyword>
<evidence type="ECO:0000256" key="1">
    <source>
        <dbReference type="SAM" id="MobiDB-lite"/>
    </source>
</evidence>
<feature type="non-terminal residue" evidence="2">
    <location>
        <position position="1"/>
    </location>
</feature>
<dbReference type="EMBL" id="JAHRHJ020000010">
    <property type="protein sequence ID" value="KAH9298066.1"/>
    <property type="molecule type" value="Genomic_DNA"/>
</dbReference>
<evidence type="ECO:0000313" key="2">
    <source>
        <dbReference type="EMBL" id="KAH9298066.1"/>
    </source>
</evidence>
<feature type="compositionally biased region" description="Basic and acidic residues" evidence="1">
    <location>
        <begin position="8"/>
        <end position="26"/>
    </location>
</feature>
<reference evidence="2 3" key="1">
    <citation type="journal article" date="2021" name="Nat. Plants">
        <title>The Taxus genome provides insights into paclitaxel biosynthesis.</title>
        <authorList>
            <person name="Xiong X."/>
            <person name="Gou J."/>
            <person name="Liao Q."/>
            <person name="Li Y."/>
            <person name="Zhou Q."/>
            <person name="Bi G."/>
            <person name="Li C."/>
            <person name="Du R."/>
            <person name="Wang X."/>
            <person name="Sun T."/>
            <person name="Guo L."/>
            <person name="Liang H."/>
            <person name="Lu P."/>
            <person name="Wu Y."/>
            <person name="Zhang Z."/>
            <person name="Ro D.K."/>
            <person name="Shang Y."/>
            <person name="Huang S."/>
            <person name="Yan J."/>
        </authorList>
    </citation>
    <scope>NUCLEOTIDE SEQUENCE [LARGE SCALE GENOMIC DNA]</scope>
    <source>
        <strain evidence="2">Ta-2019</strain>
    </source>
</reference>
<accession>A0AA38CEW7</accession>
<feature type="compositionally biased region" description="Polar residues" evidence="1">
    <location>
        <begin position="53"/>
        <end position="84"/>
    </location>
</feature>
<dbReference type="AlphaFoldDB" id="A0AA38CEW7"/>
<comment type="caution">
    <text evidence="2">The sequence shown here is derived from an EMBL/GenBank/DDBJ whole genome shotgun (WGS) entry which is preliminary data.</text>
</comment>
<sequence>NQAVGDLNRSELHVADNTRSKKRQMDVRSPPPVSPTPHGNSGQPANLGGSLALPSQSWITQKLQNNQFPQDRQSPQLNTYPRNE</sequence>
<name>A0AA38CEW7_TAXCH</name>
<feature type="non-terminal residue" evidence="2">
    <location>
        <position position="84"/>
    </location>
</feature>
<feature type="region of interest" description="Disordered" evidence="1">
    <location>
        <begin position="1"/>
        <end position="84"/>
    </location>
</feature>
<protein>
    <submittedName>
        <fullName evidence="2">Uncharacterized protein</fullName>
    </submittedName>
</protein>
<dbReference type="Proteomes" id="UP000824469">
    <property type="component" value="Unassembled WGS sequence"/>
</dbReference>
<proteinExistence type="predicted"/>